<dbReference type="EnsemblPlants" id="OGLUM07G02050.1">
    <property type="protein sequence ID" value="OGLUM07G02050.1"/>
    <property type="gene ID" value="OGLUM07G02050"/>
</dbReference>
<keyword evidence="2" id="KW-1185">Reference proteome</keyword>
<dbReference type="AlphaFoldDB" id="A0A0E0AFL4"/>
<sequence length="79" mass="9085">MEIFQSIQKHLQVNMKFVMKSVKPGGPLALVIRNSEWTVTNSVLNLLKSFCQVQVQILCFYRSRQALKLQTNIQTVGFN</sequence>
<reference evidence="1" key="1">
    <citation type="submission" date="2015-04" db="UniProtKB">
        <authorList>
            <consortium name="EnsemblPlants"/>
        </authorList>
    </citation>
    <scope>IDENTIFICATION</scope>
</reference>
<evidence type="ECO:0000313" key="2">
    <source>
        <dbReference type="Proteomes" id="UP000026961"/>
    </source>
</evidence>
<dbReference type="Gramene" id="OGLUM07G02050.1">
    <property type="protein sequence ID" value="OGLUM07G02050.1"/>
    <property type="gene ID" value="OGLUM07G02050"/>
</dbReference>
<organism evidence="1">
    <name type="scientific">Oryza glumipatula</name>
    <dbReference type="NCBI Taxonomy" id="40148"/>
    <lineage>
        <taxon>Eukaryota</taxon>
        <taxon>Viridiplantae</taxon>
        <taxon>Streptophyta</taxon>
        <taxon>Embryophyta</taxon>
        <taxon>Tracheophyta</taxon>
        <taxon>Spermatophyta</taxon>
        <taxon>Magnoliopsida</taxon>
        <taxon>Liliopsida</taxon>
        <taxon>Poales</taxon>
        <taxon>Poaceae</taxon>
        <taxon>BOP clade</taxon>
        <taxon>Oryzoideae</taxon>
        <taxon>Oryzeae</taxon>
        <taxon>Oryzinae</taxon>
        <taxon>Oryza</taxon>
    </lineage>
</organism>
<proteinExistence type="predicted"/>
<protein>
    <submittedName>
        <fullName evidence="1">Uncharacterized protein</fullName>
    </submittedName>
</protein>
<dbReference type="Proteomes" id="UP000026961">
    <property type="component" value="Chromosome 7"/>
</dbReference>
<dbReference type="HOGENOM" id="CLU_2609938_0_0_1"/>
<reference evidence="1" key="2">
    <citation type="submission" date="2018-05" db="EMBL/GenBank/DDBJ databases">
        <title>OgluRS3 (Oryza glumaepatula Reference Sequence Version 3).</title>
        <authorList>
            <person name="Zhang J."/>
            <person name="Kudrna D."/>
            <person name="Lee S."/>
            <person name="Talag J."/>
            <person name="Welchert J."/>
            <person name="Wing R.A."/>
        </authorList>
    </citation>
    <scope>NUCLEOTIDE SEQUENCE [LARGE SCALE GENOMIC DNA]</scope>
</reference>
<accession>A0A0E0AFL4</accession>
<evidence type="ECO:0000313" key="1">
    <source>
        <dbReference type="EnsemblPlants" id="OGLUM07G02050.1"/>
    </source>
</evidence>
<name>A0A0E0AFL4_9ORYZ</name>